<keyword evidence="2" id="KW-1185">Reference proteome</keyword>
<dbReference type="AlphaFoldDB" id="A0A1G9A9P1"/>
<organism evidence="1 2">
    <name type="scientific">Natronincola ferrireducens</name>
    <dbReference type="NCBI Taxonomy" id="393762"/>
    <lineage>
        <taxon>Bacteria</taxon>
        <taxon>Bacillati</taxon>
        <taxon>Bacillota</taxon>
        <taxon>Clostridia</taxon>
        <taxon>Peptostreptococcales</taxon>
        <taxon>Natronincolaceae</taxon>
        <taxon>Natronincola</taxon>
    </lineage>
</organism>
<dbReference type="InterPro" id="IPR016195">
    <property type="entry name" value="Pol/histidinol_Pase-like"/>
</dbReference>
<sequence length="752" mass="86334">MIKIDKISEIATLTDIHTSSSQYPDIAITSNDDIFITWQSYEDGKDVIRVRKDNRKNILTSGVVEGDIVSTEGQPLKPRITIYNNTAWLTWAEYIDNKWNIMVSNYSMNQWTEAISISDGEGELYPVLAKGAGNDLWLFWTSQEGSKSYILAKRYDGSEWSQTIKVSCNGKAYRPEAVVGGDGNLWVAYDEFNGKNYDVKCKYWDGYKFSEEIIISESDDWSTAPSLTPFGDGIVINWYDMGGSATFSYWTAEVFLKDTSIVKENVCKLCGAMDWYTTLDLATDKYGKVVFPYTWGQRRMHIRIKDNNNKWSDPVCFTPTERNFEIRPKCQVDSDNNLWVVWQNSEGNGHNQRNAKIVVRALEIDTIHELSDRTSEMHQDQFVLPISSEKSLDCHSKKEELSWRSKEETFSKYNIYWGDIHGQSSMSDGLGEIDQYYHIAKHKANLDFTALTDHDCFPDVISASEWALMKTYANIFNKPQDMVTFVALEWTPNEYKYDFGHKNIYFRDEDGPAIRSTEENGYNPDRLFNSLKGKKALAFPHHPSADWGMVSAATDWAYYNEEHQRLVEIFSRHAAFEYFKYESKYAKNIPQMPNHSVVDALNRGYRLGFTAGSDSHQMEHGIEGGIVAVYSEDLTRESIFDSLYDRRTFATTGARILMEFSINDSPMGSELTVGEEDKVKIKIRVLGTNNIEELRVVKNGTTFKSVSPNNEKVELELEDVVDKKTAWYYVAVKQVDDHRAWASPIWVDYKGE</sequence>
<evidence type="ECO:0000313" key="1">
    <source>
        <dbReference type="EMBL" id="SDK23170.1"/>
    </source>
</evidence>
<protein>
    <recommendedName>
        <fullName evidence="3">DUF3604 domain-containing protein</fullName>
    </recommendedName>
</protein>
<name>A0A1G9A9P1_9FIRM</name>
<dbReference type="InterPro" id="IPR022028">
    <property type="entry name" value="DUF3604"/>
</dbReference>
<dbReference type="SUPFAM" id="SSF89550">
    <property type="entry name" value="PHP domain-like"/>
    <property type="match status" value="1"/>
</dbReference>
<evidence type="ECO:0000313" key="2">
    <source>
        <dbReference type="Proteomes" id="UP000198718"/>
    </source>
</evidence>
<dbReference type="Gene3D" id="3.20.20.140">
    <property type="entry name" value="Metal-dependent hydrolases"/>
    <property type="match status" value="1"/>
</dbReference>
<reference evidence="1 2" key="1">
    <citation type="submission" date="2016-10" db="EMBL/GenBank/DDBJ databases">
        <authorList>
            <person name="de Groot N.N."/>
        </authorList>
    </citation>
    <scope>NUCLEOTIDE SEQUENCE [LARGE SCALE GENOMIC DNA]</scope>
    <source>
        <strain evidence="1 2">DSM 18346</strain>
    </source>
</reference>
<proteinExistence type="predicted"/>
<dbReference type="OrthoDB" id="9801679at2"/>
<dbReference type="Proteomes" id="UP000198718">
    <property type="component" value="Unassembled WGS sequence"/>
</dbReference>
<dbReference type="NCBIfam" id="NF038032">
    <property type="entry name" value="CehA_McbA_metalo"/>
    <property type="match status" value="1"/>
</dbReference>
<dbReference type="RefSeq" id="WP_090551335.1">
    <property type="nucleotide sequence ID" value="NZ_FNFP01000001.1"/>
</dbReference>
<gene>
    <name evidence="1" type="ORF">SAMN05660472_01079</name>
</gene>
<dbReference type="STRING" id="393762.SAMN05660472_01079"/>
<accession>A0A1G9A9P1</accession>
<dbReference type="Pfam" id="PF12228">
    <property type="entry name" value="DUF3604"/>
    <property type="match status" value="2"/>
</dbReference>
<evidence type="ECO:0008006" key="3">
    <source>
        <dbReference type="Google" id="ProtNLM"/>
    </source>
</evidence>
<dbReference type="EMBL" id="FNFP01000001">
    <property type="protein sequence ID" value="SDK23170.1"/>
    <property type="molecule type" value="Genomic_DNA"/>
</dbReference>